<dbReference type="InterPro" id="IPR018911">
    <property type="entry name" value="Gmad2_Ig-like_dom"/>
</dbReference>
<dbReference type="PROSITE" id="PS51257">
    <property type="entry name" value="PROKAR_LIPOPROTEIN"/>
    <property type="match status" value="1"/>
</dbReference>
<evidence type="ECO:0000313" key="5">
    <source>
        <dbReference type="Proteomes" id="UP000473525"/>
    </source>
</evidence>
<dbReference type="Pfam" id="PF10648">
    <property type="entry name" value="Gmad2"/>
    <property type="match status" value="1"/>
</dbReference>
<feature type="chain" id="PRO_5039584960" description="GerMN domain-containing protein" evidence="2">
    <location>
        <begin position="21"/>
        <end position="298"/>
    </location>
</feature>
<evidence type="ECO:0000256" key="1">
    <source>
        <dbReference type="SAM" id="MobiDB-lite"/>
    </source>
</evidence>
<feature type="region of interest" description="Disordered" evidence="1">
    <location>
        <begin position="28"/>
        <end position="65"/>
    </location>
</feature>
<keyword evidence="2" id="KW-0732">Signal</keyword>
<dbReference type="InterPro" id="IPR019606">
    <property type="entry name" value="GerMN"/>
</dbReference>
<feature type="region of interest" description="Disordered" evidence="1">
    <location>
        <begin position="274"/>
        <end position="298"/>
    </location>
</feature>
<organism evidence="4 5">
    <name type="scientific">Nocardioides agri</name>
    <dbReference type="NCBI Taxonomy" id="2682843"/>
    <lineage>
        <taxon>Bacteria</taxon>
        <taxon>Bacillati</taxon>
        <taxon>Actinomycetota</taxon>
        <taxon>Actinomycetes</taxon>
        <taxon>Propionibacteriales</taxon>
        <taxon>Nocardioidaceae</taxon>
        <taxon>Nocardioides</taxon>
    </lineage>
</organism>
<gene>
    <name evidence="4" type="ORF">GON03_00490</name>
</gene>
<evidence type="ECO:0000256" key="2">
    <source>
        <dbReference type="SAM" id="SignalP"/>
    </source>
</evidence>
<proteinExistence type="predicted"/>
<comment type="caution">
    <text evidence="4">The sequence shown here is derived from an EMBL/GenBank/DDBJ whole genome shotgun (WGS) entry which is preliminary data.</text>
</comment>
<evidence type="ECO:0000313" key="4">
    <source>
        <dbReference type="EMBL" id="MVQ47640.1"/>
    </source>
</evidence>
<feature type="signal peptide" evidence="2">
    <location>
        <begin position="1"/>
        <end position="20"/>
    </location>
</feature>
<feature type="compositionally biased region" description="Polar residues" evidence="1">
    <location>
        <begin position="34"/>
        <end position="43"/>
    </location>
</feature>
<dbReference type="SMART" id="SM00909">
    <property type="entry name" value="Germane"/>
    <property type="match status" value="1"/>
</dbReference>
<name>A0A6L6XKL9_9ACTN</name>
<reference evidence="4 5" key="1">
    <citation type="submission" date="2019-12" db="EMBL/GenBank/DDBJ databases">
        <authorList>
            <person name="Huq M.A."/>
        </authorList>
    </citation>
    <scope>NUCLEOTIDE SEQUENCE [LARGE SCALE GENOMIC DNA]</scope>
    <source>
        <strain evidence="4 5">MAH-18</strain>
    </source>
</reference>
<protein>
    <recommendedName>
        <fullName evidence="3">GerMN domain-containing protein</fullName>
    </recommendedName>
</protein>
<feature type="domain" description="GerMN" evidence="3">
    <location>
        <begin position="92"/>
        <end position="183"/>
    </location>
</feature>
<evidence type="ECO:0000259" key="3">
    <source>
        <dbReference type="SMART" id="SM00909"/>
    </source>
</evidence>
<dbReference type="EMBL" id="WSEK01000003">
    <property type="protein sequence ID" value="MVQ47640.1"/>
    <property type="molecule type" value="Genomic_DNA"/>
</dbReference>
<accession>A0A6L6XKL9</accession>
<dbReference type="Pfam" id="PF10646">
    <property type="entry name" value="Germane"/>
    <property type="match status" value="1"/>
</dbReference>
<keyword evidence="5" id="KW-1185">Reference proteome</keyword>
<sequence>MEIMSTRTSLAAAVSVSALALVGLAGCGEEEPTRPSSADTTEASDPAAADATDEPSPDAPATTTVPVYFVGDTPQGPRLYREFRQVGSDNPAAEALALMTAGDALDPDYRSLYPEGQFADVEITDSAITVALPDESWSLPVEGQSDEDARLAAQQLAYTLQGIAQARTPISVTLDGQPADLFGLGGELSNEPELDVRALVNVTAPAEGAKVGDTFTAEGVSSSFEATTPWEVRDADGTVVKEGFATAEGWMDKLYPWSSEVDVSDLPAGEYTFVARTDDPSDGEGAGPTEDSKTIIVS</sequence>
<dbReference type="Proteomes" id="UP000473525">
    <property type="component" value="Unassembled WGS sequence"/>
</dbReference>
<dbReference type="AlphaFoldDB" id="A0A6L6XKL9"/>